<keyword evidence="8" id="KW-0143">Chaperone</keyword>
<evidence type="ECO:0000313" key="10">
    <source>
        <dbReference type="Proteomes" id="UP000051373"/>
    </source>
</evidence>
<dbReference type="CDD" id="cd16325">
    <property type="entry name" value="LolA"/>
    <property type="match status" value="1"/>
</dbReference>
<dbReference type="SUPFAM" id="SSF89392">
    <property type="entry name" value="Prokaryotic lipoproteins and lipoprotein localization factors"/>
    <property type="match status" value="1"/>
</dbReference>
<keyword evidence="7" id="KW-0653">Protein transport</keyword>
<organism evidence="9 10">
    <name type="scientific">candidate division WOR_3 bacterium SM23_42</name>
    <dbReference type="NCBI Taxonomy" id="1703779"/>
    <lineage>
        <taxon>Bacteria</taxon>
        <taxon>Bacteria division WOR-3</taxon>
    </lineage>
</organism>
<dbReference type="InterPro" id="IPR029046">
    <property type="entry name" value="LolA/LolB/LppX"/>
</dbReference>
<evidence type="ECO:0000256" key="6">
    <source>
        <dbReference type="ARBA" id="ARBA00022764"/>
    </source>
</evidence>
<name>A0A0S8FXD9_UNCW3</name>
<dbReference type="PANTHER" id="PTHR35869">
    <property type="entry name" value="OUTER-MEMBRANE LIPOPROTEIN CARRIER PROTEIN"/>
    <property type="match status" value="1"/>
</dbReference>
<dbReference type="GO" id="GO:0042953">
    <property type="term" value="P:lipoprotein transport"/>
    <property type="evidence" value="ECO:0007669"/>
    <property type="project" value="InterPro"/>
</dbReference>
<dbReference type="STRING" id="1703779.AMJ83_01365"/>
<comment type="similarity">
    <text evidence="2">Belongs to the LolA family.</text>
</comment>
<evidence type="ECO:0000256" key="5">
    <source>
        <dbReference type="ARBA" id="ARBA00022448"/>
    </source>
</evidence>
<evidence type="ECO:0000256" key="2">
    <source>
        <dbReference type="ARBA" id="ARBA00007615"/>
    </source>
</evidence>
<accession>A0A0S8FXD9</accession>
<evidence type="ECO:0000256" key="3">
    <source>
        <dbReference type="ARBA" id="ARBA00011245"/>
    </source>
</evidence>
<comment type="subcellular location">
    <subcellularLocation>
        <location evidence="1">Periplasm</location>
    </subcellularLocation>
</comment>
<evidence type="ECO:0000256" key="8">
    <source>
        <dbReference type="ARBA" id="ARBA00023186"/>
    </source>
</evidence>
<keyword evidence="6" id="KW-0574">Periplasm</keyword>
<sequence length="216" mass="25548">MIIYKIGKKELLMRIPILAALLICSQVLALEANEVLDRTIEKYKSMNSFYTEFEQVYCDEEAGICQRYEGRTYYMRPNFFRMEIDDPEQIYVGDSASLWIYIPDENRAIRQRLEQMPFQINPDALFANYKEEYNAELISETDESYEIKLEPKDETDIYRKLIVEIKDKTFEIIGITVINEAGTESKFQFTKVEINKKISRKMFEFSPPKGVQIDEF</sequence>
<proteinExistence type="inferred from homology"/>
<dbReference type="EMBL" id="LJUJ01000001">
    <property type="protein sequence ID" value="KPK64850.1"/>
    <property type="molecule type" value="Genomic_DNA"/>
</dbReference>
<evidence type="ECO:0000256" key="7">
    <source>
        <dbReference type="ARBA" id="ARBA00022927"/>
    </source>
</evidence>
<comment type="caution">
    <text evidence="9">The sequence shown here is derived from an EMBL/GenBank/DDBJ whole genome shotgun (WGS) entry which is preliminary data.</text>
</comment>
<protein>
    <recommendedName>
        <fullName evidence="4">Outer-membrane lipoprotein carrier protein</fullName>
    </recommendedName>
</protein>
<keyword evidence="5" id="KW-0813">Transport</keyword>
<gene>
    <name evidence="9" type="ORF">AMJ83_01365</name>
</gene>
<dbReference type="Pfam" id="PF03548">
    <property type="entry name" value="LolA"/>
    <property type="match status" value="1"/>
</dbReference>
<dbReference type="InterPro" id="IPR018323">
    <property type="entry name" value="OM_lipoprot_carrier_LolA_Pbac"/>
</dbReference>
<evidence type="ECO:0000256" key="4">
    <source>
        <dbReference type="ARBA" id="ARBA00014035"/>
    </source>
</evidence>
<dbReference type="NCBIfam" id="TIGR00547">
    <property type="entry name" value="lolA"/>
    <property type="match status" value="1"/>
</dbReference>
<evidence type="ECO:0000256" key="1">
    <source>
        <dbReference type="ARBA" id="ARBA00004418"/>
    </source>
</evidence>
<dbReference type="Proteomes" id="UP000051373">
    <property type="component" value="Unassembled WGS sequence"/>
</dbReference>
<reference evidence="9 10" key="1">
    <citation type="journal article" date="2015" name="Microbiome">
        <title>Genomic resolution of linkages in carbon, nitrogen, and sulfur cycling among widespread estuary sediment bacteria.</title>
        <authorList>
            <person name="Baker B.J."/>
            <person name="Lazar C.S."/>
            <person name="Teske A.P."/>
            <person name="Dick G.J."/>
        </authorList>
    </citation>
    <scope>NUCLEOTIDE SEQUENCE [LARGE SCALE GENOMIC DNA]</scope>
    <source>
        <strain evidence="9">SM23_42</strain>
    </source>
</reference>
<dbReference type="AlphaFoldDB" id="A0A0S8FXD9"/>
<dbReference type="Gene3D" id="2.50.20.10">
    <property type="entry name" value="Lipoprotein localisation LolA/LolB/LppX"/>
    <property type="match status" value="1"/>
</dbReference>
<comment type="subunit">
    <text evidence="3">Monomer.</text>
</comment>
<dbReference type="PANTHER" id="PTHR35869:SF1">
    <property type="entry name" value="OUTER-MEMBRANE LIPOPROTEIN CARRIER PROTEIN"/>
    <property type="match status" value="1"/>
</dbReference>
<dbReference type="InterPro" id="IPR004564">
    <property type="entry name" value="OM_lipoprot_carrier_LolA-like"/>
</dbReference>
<evidence type="ECO:0000313" key="9">
    <source>
        <dbReference type="EMBL" id="KPK64850.1"/>
    </source>
</evidence>
<dbReference type="GO" id="GO:0042597">
    <property type="term" value="C:periplasmic space"/>
    <property type="evidence" value="ECO:0007669"/>
    <property type="project" value="UniProtKB-SubCell"/>
</dbReference>